<dbReference type="Proteomes" id="UP000435187">
    <property type="component" value="Unassembled WGS sequence"/>
</dbReference>
<dbReference type="InterPro" id="IPR035940">
    <property type="entry name" value="CAP_sf"/>
</dbReference>
<keyword evidence="1" id="KW-0472">Membrane</keyword>
<dbReference type="Pfam" id="PF00188">
    <property type="entry name" value="CAP"/>
    <property type="match status" value="1"/>
</dbReference>
<dbReference type="Gene3D" id="3.40.33.10">
    <property type="entry name" value="CAP"/>
    <property type="match status" value="1"/>
</dbReference>
<reference evidence="4 5" key="1">
    <citation type="submission" date="2019-10" db="EMBL/GenBank/DDBJ databases">
        <title>Gracilibacillus salitolerans sp. nov., a moderate halophile isolated from a saline soil in northwest China.</title>
        <authorList>
            <person name="Gan L."/>
        </authorList>
    </citation>
    <scope>NUCLEOTIDE SEQUENCE [LARGE SCALE GENOMIC DNA]</scope>
    <source>
        <strain evidence="4 5">TP2-8</strain>
    </source>
</reference>
<dbReference type="InterPro" id="IPR029410">
    <property type="entry name" value="CAP_assoc"/>
</dbReference>
<evidence type="ECO:0000259" key="2">
    <source>
        <dbReference type="Pfam" id="PF00188"/>
    </source>
</evidence>
<comment type="caution">
    <text evidence="4">The sequence shown here is derived from an EMBL/GenBank/DDBJ whole genome shotgun (WGS) entry which is preliminary data.</text>
</comment>
<proteinExistence type="predicted"/>
<evidence type="ECO:0000259" key="3">
    <source>
        <dbReference type="Pfam" id="PF14504"/>
    </source>
</evidence>
<organism evidence="4 5">
    <name type="scientific">Gracilibacillus thailandensis</name>
    <dbReference type="NCBI Taxonomy" id="563735"/>
    <lineage>
        <taxon>Bacteria</taxon>
        <taxon>Bacillati</taxon>
        <taxon>Bacillota</taxon>
        <taxon>Bacilli</taxon>
        <taxon>Bacillales</taxon>
        <taxon>Bacillaceae</taxon>
        <taxon>Gracilibacillus</taxon>
    </lineage>
</organism>
<dbReference type="CDD" id="cd05379">
    <property type="entry name" value="CAP_bacterial"/>
    <property type="match status" value="1"/>
</dbReference>
<name>A0A6N7R366_9BACI</name>
<dbReference type="PANTHER" id="PTHR31157">
    <property type="entry name" value="SCP DOMAIN-CONTAINING PROTEIN"/>
    <property type="match status" value="1"/>
</dbReference>
<dbReference type="AlphaFoldDB" id="A0A6N7R366"/>
<keyword evidence="1" id="KW-0812">Transmembrane</keyword>
<sequence>MINIALHIMELTQVNNRWGYMKIKVVSFILIVFLIVLFSLFYFRQSEEPQLVHYHKKPILTKSDKVHLDEDHTLIVQQNAVWKYLNQNIDNFVSVYGEPDRKDPSLYDFEWWVFKQEDFYIQVAVQNETIISIYSNTDTLDFSPLEIGQTIKEIEEIYRLQEEIEFDHIRFKLTEDDLQQRPVLRLSEEVFAQLYIDQFTEKLAGIRLLNKDAFELLKPYELFYWGEISEASEPDEDQWKAIEGGLEKQIFDLTNEIRAEYELEVLSWDDQAADAAKAHSQDMFEENYFSHYSLNGDGLKERLLAANAHYLSAGENIAAHYVDAPAVIHGWLNSEGHREALLKEEYTHLGVGVYQSFYTQNFIQK</sequence>
<feature type="domain" description="SCP" evidence="2">
    <location>
        <begin position="251"/>
        <end position="361"/>
    </location>
</feature>
<evidence type="ECO:0000256" key="1">
    <source>
        <dbReference type="SAM" id="Phobius"/>
    </source>
</evidence>
<protein>
    <recommendedName>
        <fullName evidence="6">SCP domain-containing protein</fullName>
    </recommendedName>
</protein>
<dbReference type="Pfam" id="PF14504">
    <property type="entry name" value="CAP_assoc_N"/>
    <property type="match status" value="1"/>
</dbReference>
<evidence type="ECO:0000313" key="5">
    <source>
        <dbReference type="Proteomes" id="UP000435187"/>
    </source>
</evidence>
<dbReference type="SUPFAM" id="SSF55797">
    <property type="entry name" value="PR-1-like"/>
    <property type="match status" value="1"/>
</dbReference>
<keyword evidence="1" id="KW-1133">Transmembrane helix</keyword>
<gene>
    <name evidence="4" type="ORF">GH885_10220</name>
</gene>
<dbReference type="PANTHER" id="PTHR31157:SF26">
    <property type="entry name" value="SCP-LIKE EXTRACELLULAR PROTEIN"/>
    <property type="match status" value="1"/>
</dbReference>
<keyword evidence="5" id="KW-1185">Reference proteome</keyword>
<evidence type="ECO:0008006" key="6">
    <source>
        <dbReference type="Google" id="ProtNLM"/>
    </source>
</evidence>
<evidence type="ECO:0000313" key="4">
    <source>
        <dbReference type="EMBL" id="MRI66706.1"/>
    </source>
</evidence>
<accession>A0A6N7R366</accession>
<feature type="domain" description="CAP-associated" evidence="3">
    <location>
        <begin position="85"/>
        <end position="220"/>
    </location>
</feature>
<feature type="transmembrane region" description="Helical" evidence="1">
    <location>
        <begin position="25"/>
        <end position="43"/>
    </location>
</feature>
<dbReference type="EMBL" id="WJEE01000019">
    <property type="protein sequence ID" value="MRI66706.1"/>
    <property type="molecule type" value="Genomic_DNA"/>
</dbReference>
<dbReference type="InterPro" id="IPR014044">
    <property type="entry name" value="CAP_dom"/>
</dbReference>